<name>A0A433C1Q3_9FUNG</name>
<dbReference type="PANTHER" id="PTHR37331:SF1">
    <property type="entry name" value="YALI0F11671P"/>
    <property type="match status" value="1"/>
</dbReference>
<proteinExistence type="predicted"/>
<dbReference type="AlphaFoldDB" id="A0A433C1Q3"/>
<evidence type="ECO:0000313" key="2">
    <source>
        <dbReference type="Proteomes" id="UP000268093"/>
    </source>
</evidence>
<dbReference type="Proteomes" id="UP000268093">
    <property type="component" value="Unassembled WGS sequence"/>
</dbReference>
<evidence type="ECO:0000313" key="1">
    <source>
        <dbReference type="EMBL" id="RUP32488.1"/>
    </source>
</evidence>
<dbReference type="PANTHER" id="PTHR37331">
    <property type="entry name" value="YALI0F11671P"/>
    <property type="match status" value="1"/>
</dbReference>
<dbReference type="EMBL" id="RBNI01013397">
    <property type="protein sequence ID" value="RUP32488.1"/>
    <property type="molecule type" value="Genomic_DNA"/>
</dbReference>
<organism evidence="1 2">
    <name type="scientific">Jimgerdemannia flammicorona</name>
    <dbReference type="NCBI Taxonomy" id="994334"/>
    <lineage>
        <taxon>Eukaryota</taxon>
        <taxon>Fungi</taxon>
        <taxon>Fungi incertae sedis</taxon>
        <taxon>Mucoromycota</taxon>
        <taxon>Mucoromycotina</taxon>
        <taxon>Endogonomycetes</taxon>
        <taxon>Endogonales</taxon>
        <taxon>Endogonaceae</taxon>
        <taxon>Jimgerdemannia</taxon>
    </lineage>
</organism>
<accession>A0A433C1Q3</accession>
<keyword evidence="2" id="KW-1185">Reference proteome</keyword>
<sequence length="296" mass="32690">MGYFQYLVEIAHTENIHAPAIQLGNSFDKKNVFGFNLQSRRISDIRGLLFPKYRVNASIPFHVAITLHGPQTTTRSYSTMTLVALTPFARILSICPYGPLATLASKRPFSRSAPARDSATVIRDPAYPDLHYHSSPSPLSNSVTTTPYYALSFLDNPSVTSPLTRNLIIGWTPATTPPAISPATFIENGSFADLLHDVVKKNVGEGDEALKAVAEWQKEGWLHVADARNAPPYGRIPYPEDIIGSVLVQQGLIQPSSYQRNPTHRFVTPYGLFRLSVPLHAALVRRCREPAEGGKR</sequence>
<reference evidence="1 2" key="1">
    <citation type="journal article" date="2018" name="New Phytol.">
        <title>Phylogenomics of Endogonaceae and evolution of mycorrhizas within Mucoromycota.</title>
        <authorList>
            <person name="Chang Y."/>
            <person name="Desiro A."/>
            <person name="Na H."/>
            <person name="Sandor L."/>
            <person name="Lipzen A."/>
            <person name="Clum A."/>
            <person name="Barry K."/>
            <person name="Grigoriev I.V."/>
            <person name="Martin F.M."/>
            <person name="Stajich J.E."/>
            <person name="Smith M.E."/>
            <person name="Bonito G."/>
            <person name="Spatafora J.W."/>
        </authorList>
    </citation>
    <scope>NUCLEOTIDE SEQUENCE [LARGE SCALE GENOMIC DNA]</scope>
    <source>
        <strain evidence="1 2">GMNB39</strain>
    </source>
</reference>
<comment type="caution">
    <text evidence="1">The sequence shown here is derived from an EMBL/GenBank/DDBJ whole genome shotgun (WGS) entry which is preliminary data.</text>
</comment>
<gene>
    <name evidence="1" type="ORF">BC936DRAFT_138587</name>
</gene>
<protein>
    <submittedName>
        <fullName evidence="1">Uncharacterized protein</fullName>
    </submittedName>
</protein>
<dbReference type="OrthoDB" id="5397701at2759"/>